<keyword evidence="2" id="KW-1185">Reference proteome</keyword>
<gene>
    <name evidence="1" type="ORF">clem_09630</name>
</gene>
<dbReference type="OrthoDB" id="5636634at2"/>
<proteinExistence type="predicted"/>
<protein>
    <submittedName>
        <fullName evidence="1">Uncharacterized protein</fullName>
    </submittedName>
</protein>
<accession>A0A222P3Q0</accession>
<dbReference type="RefSeq" id="WP_094091330.1">
    <property type="nucleotide sequence ID" value="NZ_CP016397.1"/>
</dbReference>
<reference evidence="2" key="1">
    <citation type="submission" date="2016-07" db="EMBL/GenBank/DDBJ databases">
        <authorList>
            <person name="Florea S."/>
            <person name="Webb J.S."/>
            <person name="Jaromczyk J."/>
            <person name="Schardl C.L."/>
        </authorList>
    </citation>
    <scope>NUCLEOTIDE SEQUENCE [LARGE SCALE GENOMIC DNA]</scope>
    <source>
        <strain evidence="2">CDC-D5610</strain>
    </source>
</reference>
<evidence type="ECO:0000313" key="2">
    <source>
        <dbReference type="Proteomes" id="UP000201728"/>
    </source>
</evidence>
<organism evidence="1 2">
    <name type="scientific">Legionella clemsonensis</name>
    <dbReference type="NCBI Taxonomy" id="1867846"/>
    <lineage>
        <taxon>Bacteria</taxon>
        <taxon>Pseudomonadati</taxon>
        <taxon>Pseudomonadota</taxon>
        <taxon>Gammaproteobacteria</taxon>
        <taxon>Legionellales</taxon>
        <taxon>Legionellaceae</taxon>
        <taxon>Legionella</taxon>
    </lineage>
</organism>
<dbReference type="KEGG" id="lcd:clem_09630"/>
<dbReference type="Proteomes" id="UP000201728">
    <property type="component" value="Chromosome"/>
</dbReference>
<sequence>MPEKIEDDLKTFADKLLTAISDETEEGQTRLVEIFEQAKKVYTNEDSPFWSWIFSFSRKRGNDFSQTIETLKIFPKPTIRLQEFQKFLKAGEWKTTSANTDLFLLLIKAVPGYEPETDDHLYSQIIFPLKRILLGKIKLLLQQYEVSERQAAEREKELQLVRDTKNKEAETIHLSNNVEEARFIAIKNKDLLVFSLTATNITAADVTWQLTWHDFNSKATVLSISEGLAKVIKNMEVDLKKVLITKKCSENNQAEEEKLLGEFLQKSGFTRELRAEAKKILDELLNKTQVLFCPEEKALNNLVSTYVIAKEESPTKNSSVTKLYWYDSLGHKNLLKLEDYSDFFAWIDPKTKLAENEIFRLKVYLRNVNIRYSIDRKRHHDVQNFLRAEHGVALITTDDWTKIPPYKLIKETYILTREPDAKTGDWVLYQRQRGGVNAKIDISTWVNANAIADFERILEKNKGLSAANLSVADREQLRKAIKESTVIEEASQNASVGKLDLSDYAAINRLFAHKASQLTPKQSAAEQESQLTVTIRS</sequence>
<dbReference type="AlphaFoldDB" id="A0A222P3Q0"/>
<name>A0A222P3Q0_9GAMM</name>
<evidence type="ECO:0000313" key="1">
    <source>
        <dbReference type="EMBL" id="ASQ46476.1"/>
    </source>
</evidence>
<dbReference type="EMBL" id="CP016397">
    <property type="protein sequence ID" value="ASQ46476.1"/>
    <property type="molecule type" value="Genomic_DNA"/>
</dbReference>